<keyword evidence="7" id="KW-1185">Reference proteome</keyword>
<dbReference type="InterPro" id="IPR000847">
    <property type="entry name" value="LysR_HTH_N"/>
</dbReference>
<keyword evidence="2" id="KW-0805">Transcription regulation</keyword>
<dbReference type="InterPro" id="IPR036390">
    <property type="entry name" value="WH_DNA-bd_sf"/>
</dbReference>
<accession>A0A1M4T9X7</accession>
<proteinExistence type="inferred from homology"/>
<dbReference type="PRINTS" id="PR00039">
    <property type="entry name" value="HTHLYSR"/>
</dbReference>
<keyword evidence="4" id="KW-0804">Transcription</keyword>
<dbReference type="PROSITE" id="PS50931">
    <property type="entry name" value="HTH_LYSR"/>
    <property type="match status" value="1"/>
</dbReference>
<gene>
    <name evidence="6" type="ORF">SAMN02745158_00498</name>
</gene>
<dbReference type="OrthoDB" id="9785745at2"/>
<dbReference type="Pfam" id="PF03466">
    <property type="entry name" value="LysR_substrate"/>
    <property type="match status" value="1"/>
</dbReference>
<dbReference type="SUPFAM" id="SSF53850">
    <property type="entry name" value="Periplasmic binding protein-like II"/>
    <property type="match status" value="1"/>
</dbReference>
<dbReference type="InterPro" id="IPR005119">
    <property type="entry name" value="LysR_subst-bd"/>
</dbReference>
<dbReference type="FunFam" id="1.10.10.10:FF:000001">
    <property type="entry name" value="LysR family transcriptional regulator"/>
    <property type="match status" value="1"/>
</dbReference>
<evidence type="ECO:0000256" key="4">
    <source>
        <dbReference type="ARBA" id="ARBA00023163"/>
    </source>
</evidence>
<protein>
    <submittedName>
        <fullName evidence="6">Transcriptional regulator, LysR family</fullName>
    </submittedName>
</protein>
<name>A0A1M4T9X7_9CLOT</name>
<dbReference type="InterPro" id="IPR047788">
    <property type="entry name" value="LysR-like_Sec_metab"/>
</dbReference>
<keyword evidence="3" id="KW-0238">DNA-binding</keyword>
<dbReference type="Gene3D" id="1.10.10.10">
    <property type="entry name" value="Winged helix-like DNA-binding domain superfamily/Winged helix DNA-binding domain"/>
    <property type="match status" value="1"/>
</dbReference>
<evidence type="ECO:0000313" key="6">
    <source>
        <dbReference type="EMBL" id="SHE41319.1"/>
    </source>
</evidence>
<evidence type="ECO:0000256" key="3">
    <source>
        <dbReference type="ARBA" id="ARBA00023125"/>
    </source>
</evidence>
<comment type="similarity">
    <text evidence="1">Belongs to the LysR transcriptional regulatory family.</text>
</comment>
<dbReference type="InterPro" id="IPR036388">
    <property type="entry name" value="WH-like_DNA-bd_sf"/>
</dbReference>
<dbReference type="SUPFAM" id="SSF46785">
    <property type="entry name" value="Winged helix' DNA-binding domain"/>
    <property type="match status" value="1"/>
</dbReference>
<dbReference type="GO" id="GO:0003700">
    <property type="term" value="F:DNA-binding transcription factor activity"/>
    <property type="evidence" value="ECO:0007669"/>
    <property type="project" value="InterPro"/>
</dbReference>
<evidence type="ECO:0000256" key="2">
    <source>
        <dbReference type="ARBA" id="ARBA00023015"/>
    </source>
</evidence>
<dbReference type="AlphaFoldDB" id="A0A1M4T9X7"/>
<feature type="domain" description="HTH lysR-type" evidence="5">
    <location>
        <begin position="1"/>
        <end position="58"/>
    </location>
</feature>
<organism evidence="6 7">
    <name type="scientific">Lactonifactor longoviformis DSM 17459</name>
    <dbReference type="NCBI Taxonomy" id="1122155"/>
    <lineage>
        <taxon>Bacteria</taxon>
        <taxon>Bacillati</taxon>
        <taxon>Bacillota</taxon>
        <taxon>Clostridia</taxon>
        <taxon>Eubacteriales</taxon>
        <taxon>Clostridiaceae</taxon>
        <taxon>Lactonifactor</taxon>
    </lineage>
</organism>
<dbReference type="NCBIfam" id="NF040786">
    <property type="entry name" value="LysR_Sec_metab"/>
    <property type="match status" value="1"/>
</dbReference>
<evidence type="ECO:0000256" key="1">
    <source>
        <dbReference type="ARBA" id="ARBA00009437"/>
    </source>
</evidence>
<dbReference type="Proteomes" id="UP000184245">
    <property type="component" value="Unassembled WGS sequence"/>
</dbReference>
<evidence type="ECO:0000313" key="7">
    <source>
        <dbReference type="Proteomes" id="UP000184245"/>
    </source>
</evidence>
<dbReference type="PANTHER" id="PTHR30126">
    <property type="entry name" value="HTH-TYPE TRANSCRIPTIONAL REGULATOR"/>
    <property type="match status" value="1"/>
</dbReference>
<evidence type="ECO:0000259" key="5">
    <source>
        <dbReference type="PROSITE" id="PS50931"/>
    </source>
</evidence>
<dbReference type="GO" id="GO:0000976">
    <property type="term" value="F:transcription cis-regulatory region binding"/>
    <property type="evidence" value="ECO:0007669"/>
    <property type="project" value="TreeGrafter"/>
</dbReference>
<sequence length="301" mass="34411">MNLIQLEAFIRVADSGSFSQAARELFLTQPTISSHILGLEKELNARLFVRTTKSVSLTDQGRILYRYAYKILELEKKILQEFSSDEEESNSLTIAASTIPSQYILPRVLPAFSAKYPQVQFSLLENDSEGVVKKILGDEAEIGITGTRLPGYPCQYQMLCRDRLVIITPDTERFRGLKEKGVSLEELMREPVIMREEGSGTRKEAENYLVSQGIPLSEVRVIASISNQETIKQSVRNGLGISIISSWAAREDVQERRILEFSPREEMYRELYLVRRKGRNLPKSARAFWDFIRDFFQSKSV</sequence>
<dbReference type="PANTHER" id="PTHR30126:SF40">
    <property type="entry name" value="HTH-TYPE TRANSCRIPTIONAL REGULATOR GLTR"/>
    <property type="match status" value="1"/>
</dbReference>
<dbReference type="RefSeq" id="WP_072848702.1">
    <property type="nucleotide sequence ID" value="NZ_FQVI01000001.1"/>
</dbReference>
<dbReference type="STRING" id="1122155.SAMN02745158_00498"/>
<dbReference type="EMBL" id="FQVI01000001">
    <property type="protein sequence ID" value="SHE41319.1"/>
    <property type="molecule type" value="Genomic_DNA"/>
</dbReference>
<reference evidence="6 7" key="1">
    <citation type="submission" date="2016-11" db="EMBL/GenBank/DDBJ databases">
        <authorList>
            <person name="Jaros S."/>
            <person name="Januszkiewicz K."/>
            <person name="Wedrychowicz H."/>
        </authorList>
    </citation>
    <scope>NUCLEOTIDE SEQUENCE [LARGE SCALE GENOMIC DNA]</scope>
    <source>
        <strain evidence="6 7">DSM 17459</strain>
    </source>
</reference>
<dbReference type="Gene3D" id="3.40.190.290">
    <property type="match status" value="1"/>
</dbReference>
<dbReference type="Pfam" id="PF00126">
    <property type="entry name" value="HTH_1"/>
    <property type="match status" value="1"/>
</dbReference>